<keyword evidence="1" id="KW-0175">Coiled coil</keyword>
<evidence type="ECO:0000313" key="3">
    <source>
        <dbReference type="EMBL" id="CAI9931185.1"/>
    </source>
</evidence>
<dbReference type="AlphaFoldDB" id="A0AA86P4C8"/>
<proteinExistence type="predicted"/>
<gene>
    <name evidence="3" type="ORF">HINF_LOCUS18830</name>
    <name evidence="4" type="ORF">HINF_LOCUS75006</name>
</gene>
<dbReference type="EMBL" id="CATOUU010000475">
    <property type="protein sequence ID" value="CAI9931185.1"/>
    <property type="molecule type" value="Genomic_DNA"/>
</dbReference>
<evidence type="ECO:0000313" key="5">
    <source>
        <dbReference type="Proteomes" id="UP001642409"/>
    </source>
</evidence>
<protein>
    <submittedName>
        <fullName evidence="4">Hypothetical_protein</fullName>
    </submittedName>
</protein>
<evidence type="ECO:0000256" key="1">
    <source>
        <dbReference type="SAM" id="Coils"/>
    </source>
</evidence>
<sequence>MFTKPKKTEMKTQNFGKTLQKPASAKILKNEPEKVIKQEPDYLNKGKLRSKPHAHTDLKINSSQHTYDDLESKIAQSQLIIQKYQKDLSKPKTKRSRASSVSSDSGTKLTHSESKPLQSTIVHQSSNSNMRDFAGVNPNVLFSDLSDTRVDGLLVQVDKFGLQMQEQQQQMQKLMQNQELIIKQQNSFGEQISQLKKYCIQKCTSAHNSAKKQKRAHNAFQEFIYEYLQAQKEEPSEYNVLNDALVSQIHQVEADQKKFLILTNQLSKQYIELKQNILDIKENQKLMQNNNEIDSIQKQLNQTLLKVDDLKKQGANQIQDEMKEVKAEFQEFINKYNDDMSFIADKLEKM</sequence>
<reference evidence="4 5" key="2">
    <citation type="submission" date="2024-07" db="EMBL/GenBank/DDBJ databases">
        <authorList>
            <person name="Akdeniz Z."/>
        </authorList>
    </citation>
    <scope>NUCLEOTIDE SEQUENCE [LARGE SCALE GENOMIC DNA]</scope>
</reference>
<comment type="caution">
    <text evidence="3">The sequence shown here is derived from an EMBL/GenBank/DDBJ whole genome shotgun (WGS) entry which is preliminary data.</text>
</comment>
<reference evidence="3" key="1">
    <citation type="submission" date="2023-06" db="EMBL/GenBank/DDBJ databases">
        <authorList>
            <person name="Kurt Z."/>
        </authorList>
    </citation>
    <scope>NUCLEOTIDE SEQUENCE</scope>
</reference>
<evidence type="ECO:0000256" key="2">
    <source>
        <dbReference type="SAM" id="MobiDB-lite"/>
    </source>
</evidence>
<dbReference type="EMBL" id="CAXDID020000653">
    <property type="protein sequence ID" value="CAL6108520.1"/>
    <property type="molecule type" value="Genomic_DNA"/>
</dbReference>
<feature type="coiled-coil region" evidence="1">
    <location>
        <begin position="157"/>
        <end position="184"/>
    </location>
</feature>
<accession>A0AA86P4C8</accession>
<feature type="compositionally biased region" description="Basic and acidic residues" evidence="2">
    <location>
        <begin position="28"/>
        <end position="44"/>
    </location>
</feature>
<feature type="compositionally biased region" description="Basic and acidic residues" evidence="2">
    <location>
        <begin position="1"/>
        <end position="10"/>
    </location>
</feature>
<name>A0AA86P4C8_9EUKA</name>
<keyword evidence="5" id="KW-1185">Reference proteome</keyword>
<evidence type="ECO:0000313" key="4">
    <source>
        <dbReference type="EMBL" id="CAL6108520.1"/>
    </source>
</evidence>
<organism evidence="3">
    <name type="scientific">Hexamita inflata</name>
    <dbReference type="NCBI Taxonomy" id="28002"/>
    <lineage>
        <taxon>Eukaryota</taxon>
        <taxon>Metamonada</taxon>
        <taxon>Diplomonadida</taxon>
        <taxon>Hexamitidae</taxon>
        <taxon>Hexamitinae</taxon>
        <taxon>Hexamita</taxon>
    </lineage>
</organism>
<feature type="region of interest" description="Disordered" evidence="2">
    <location>
        <begin position="86"/>
        <end position="122"/>
    </location>
</feature>
<feature type="region of interest" description="Disordered" evidence="2">
    <location>
        <begin position="1"/>
        <end position="62"/>
    </location>
</feature>
<dbReference type="Proteomes" id="UP001642409">
    <property type="component" value="Unassembled WGS sequence"/>
</dbReference>
<feature type="coiled-coil region" evidence="1">
    <location>
        <begin position="263"/>
        <end position="335"/>
    </location>
</feature>